<dbReference type="Proteomes" id="UP001428290">
    <property type="component" value="Unassembled WGS sequence"/>
</dbReference>
<dbReference type="EMBL" id="BAABRU010000028">
    <property type="protein sequence ID" value="GAA5530984.1"/>
    <property type="molecule type" value="Genomic_DNA"/>
</dbReference>
<organism evidence="2 3">
    <name type="scientific">Herpetosiphon gulosus</name>
    <dbReference type="NCBI Taxonomy" id="1973496"/>
    <lineage>
        <taxon>Bacteria</taxon>
        <taxon>Bacillati</taxon>
        <taxon>Chloroflexota</taxon>
        <taxon>Chloroflexia</taxon>
        <taxon>Herpetosiphonales</taxon>
        <taxon>Herpetosiphonaceae</taxon>
        <taxon>Herpetosiphon</taxon>
    </lineage>
</organism>
<proteinExistence type="predicted"/>
<name>A0ABP9X6F9_9CHLR</name>
<dbReference type="RefSeq" id="WP_345724573.1">
    <property type="nucleotide sequence ID" value="NZ_BAABRU010000028.1"/>
</dbReference>
<dbReference type="PROSITE" id="PS50935">
    <property type="entry name" value="SSB"/>
    <property type="match status" value="1"/>
</dbReference>
<gene>
    <name evidence="2" type="ORF">Hgul01_04808</name>
</gene>
<keyword evidence="3" id="KW-1185">Reference proteome</keyword>
<evidence type="ECO:0000313" key="3">
    <source>
        <dbReference type="Proteomes" id="UP001428290"/>
    </source>
</evidence>
<evidence type="ECO:0000256" key="1">
    <source>
        <dbReference type="PROSITE-ProRule" id="PRU00252"/>
    </source>
</evidence>
<sequence length="417" mass="45674">MTAHMLSPRRRRSPFARIGGRMVENESGFVENAAPEEEITLAEATPDVASMPVAAAPMAELPPITAVIPRAVTAIVEPVAQPMVDHPVPPVQPVVVNPAAPVQPDRHRVESITMRPTEPSTPPATGLAAPIAQPERPRYAGPRVPRARSTTQAFAPHADRWGTNHITVVGRATNDPVTVVRPTAGGAFNRYTVAIYDQVHGHDDVLPQISTVVMLVPRDAASLNLAFQPGRMLTVSGRLVVRTHFDGRYARTSEFGGLFQTQPYVLVGSAALTRGDASRQQYLIGQLSGTVTGVLKEPTSRFRFDRQHEQVVLMRVTEAFDRPPPARGQRIEHQIVPLLVPLAVAETLPRLEPGMRIQTEVELHVRHRILGNHHFALSGVPDEAKSQLRHRERWTLVATWMEEQIACNPASDASDLS</sequence>
<dbReference type="InterPro" id="IPR000424">
    <property type="entry name" value="Primosome_PriB/ssb"/>
</dbReference>
<accession>A0ABP9X6F9</accession>
<reference evidence="2 3" key="1">
    <citation type="submission" date="2024-02" db="EMBL/GenBank/DDBJ databases">
        <title>Herpetosiphon gulosus NBRC 112829.</title>
        <authorList>
            <person name="Ichikawa N."/>
            <person name="Katano-Makiyama Y."/>
            <person name="Hidaka K."/>
        </authorList>
    </citation>
    <scope>NUCLEOTIDE SEQUENCE [LARGE SCALE GENOMIC DNA]</scope>
    <source>
        <strain evidence="2 3">NBRC 112829</strain>
    </source>
</reference>
<evidence type="ECO:0000313" key="2">
    <source>
        <dbReference type="EMBL" id="GAA5530984.1"/>
    </source>
</evidence>
<protein>
    <submittedName>
        <fullName evidence="2">Uncharacterized protein</fullName>
    </submittedName>
</protein>
<comment type="caution">
    <text evidence="2">The sequence shown here is derived from an EMBL/GenBank/DDBJ whole genome shotgun (WGS) entry which is preliminary data.</text>
</comment>
<keyword evidence="1" id="KW-0238">DNA-binding</keyword>